<comment type="caution">
    <text evidence="2">The sequence shown here is derived from an EMBL/GenBank/DDBJ whole genome shotgun (WGS) entry which is preliminary data.</text>
</comment>
<dbReference type="AlphaFoldDB" id="A0A8S9XX36"/>
<gene>
    <name evidence="2" type="ORF">GE061_011363</name>
</gene>
<proteinExistence type="predicted"/>
<evidence type="ECO:0000256" key="1">
    <source>
        <dbReference type="SAM" id="MobiDB-lite"/>
    </source>
</evidence>
<feature type="compositionally biased region" description="Polar residues" evidence="1">
    <location>
        <begin position="61"/>
        <end position="73"/>
    </location>
</feature>
<keyword evidence="3" id="KW-1185">Reference proteome</keyword>
<dbReference type="EMBL" id="WIXP02000003">
    <property type="protein sequence ID" value="KAF6213642.1"/>
    <property type="molecule type" value="Genomic_DNA"/>
</dbReference>
<dbReference type="Proteomes" id="UP000466442">
    <property type="component" value="Unassembled WGS sequence"/>
</dbReference>
<evidence type="ECO:0000313" key="3">
    <source>
        <dbReference type="Proteomes" id="UP000466442"/>
    </source>
</evidence>
<organism evidence="2 3">
    <name type="scientific">Apolygus lucorum</name>
    <name type="common">Small green plant bug</name>
    <name type="synonym">Lygocoris lucorum</name>
    <dbReference type="NCBI Taxonomy" id="248454"/>
    <lineage>
        <taxon>Eukaryota</taxon>
        <taxon>Metazoa</taxon>
        <taxon>Ecdysozoa</taxon>
        <taxon>Arthropoda</taxon>
        <taxon>Hexapoda</taxon>
        <taxon>Insecta</taxon>
        <taxon>Pterygota</taxon>
        <taxon>Neoptera</taxon>
        <taxon>Paraneoptera</taxon>
        <taxon>Hemiptera</taxon>
        <taxon>Heteroptera</taxon>
        <taxon>Panheteroptera</taxon>
        <taxon>Cimicomorpha</taxon>
        <taxon>Miridae</taxon>
        <taxon>Mirini</taxon>
        <taxon>Apolygus</taxon>
    </lineage>
</organism>
<feature type="region of interest" description="Disordered" evidence="1">
    <location>
        <begin position="14"/>
        <end position="77"/>
    </location>
</feature>
<accession>A0A8S9XX36</accession>
<name>A0A8S9XX36_APOLU</name>
<sequence length="211" mass="23891">MNLLFTQQELREIFNPTKPAGLRHPPLPAKQQLRKPSTTNEGLKRGTKPTASANPGKGRTQRSPQAKSPQPLNTARRIRARKHSLSATTSTHCEHVRYNPQSTIQPTWKVVPIDLPHFRKRAHVIAQFYHAKNTNQFAEYIPNLVEPQRRDIEAGEELSESNLGKVIGQIPEALENTSWDRAPKNVAKTDDLVKLVRDEKNLLYSVPFTTV</sequence>
<protein>
    <submittedName>
        <fullName evidence="2">Uncharacterized protein</fullName>
    </submittedName>
</protein>
<reference evidence="2" key="1">
    <citation type="journal article" date="2021" name="Mol. Ecol. Resour.">
        <title>Apolygus lucorum genome provides insights into omnivorousness and mesophyll feeding.</title>
        <authorList>
            <person name="Liu Y."/>
            <person name="Liu H."/>
            <person name="Wang H."/>
            <person name="Huang T."/>
            <person name="Liu B."/>
            <person name="Yang B."/>
            <person name="Yin L."/>
            <person name="Li B."/>
            <person name="Zhang Y."/>
            <person name="Zhang S."/>
            <person name="Jiang F."/>
            <person name="Zhang X."/>
            <person name="Ren Y."/>
            <person name="Wang B."/>
            <person name="Wang S."/>
            <person name="Lu Y."/>
            <person name="Wu K."/>
            <person name="Fan W."/>
            <person name="Wang G."/>
        </authorList>
    </citation>
    <scope>NUCLEOTIDE SEQUENCE</scope>
    <source>
        <strain evidence="2">12Hb</strain>
    </source>
</reference>
<evidence type="ECO:0000313" key="2">
    <source>
        <dbReference type="EMBL" id="KAF6213642.1"/>
    </source>
</evidence>